<keyword evidence="2" id="KW-0472">Membrane</keyword>
<dbReference type="InParanoid" id="A0A667XQN6"/>
<feature type="transmembrane region" description="Helical" evidence="2">
    <location>
        <begin position="162"/>
        <end position="183"/>
    </location>
</feature>
<evidence type="ECO:0000256" key="1">
    <source>
        <dbReference type="SAM" id="MobiDB-lite"/>
    </source>
</evidence>
<dbReference type="Ensembl" id="ENSMMDT00005018049.1">
    <property type="protein sequence ID" value="ENSMMDP00005017612.1"/>
    <property type="gene ID" value="ENSMMDG00005008837.1"/>
</dbReference>
<dbReference type="GeneTree" id="ENSGT00600000085600"/>
<proteinExistence type="predicted"/>
<evidence type="ECO:0000313" key="3">
    <source>
        <dbReference type="Ensembl" id="ENSMMDP00005017612.1"/>
    </source>
</evidence>
<keyword evidence="4" id="KW-1185">Reference proteome</keyword>
<dbReference type="InterPro" id="IPR030417">
    <property type="entry name" value="MS4A"/>
</dbReference>
<feature type="region of interest" description="Disordered" evidence="1">
    <location>
        <begin position="1"/>
        <end position="20"/>
    </location>
</feature>
<organism evidence="3 4">
    <name type="scientific">Myripristis murdjan</name>
    <name type="common">pinecone soldierfish</name>
    <dbReference type="NCBI Taxonomy" id="586833"/>
    <lineage>
        <taxon>Eukaryota</taxon>
        <taxon>Metazoa</taxon>
        <taxon>Chordata</taxon>
        <taxon>Craniata</taxon>
        <taxon>Vertebrata</taxon>
        <taxon>Euteleostomi</taxon>
        <taxon>Actinopterygii</taxon>
        <taxon>Neopterygii</taxon>
        <taxon>Teleostei</taxon>
        <taxon>Neoteleostei</taxon>
        <taxon>Acanthomorphata</taxon>
        <taxon>Holocentriformes</taxon>
        <taxon>Holocentridae</taxon>
        <taxon>Myripristis</taxon>
    </lineage>
</organism>
<protein>
    <submittedName>
        <fullName evidence="3">Si:ch211-212k18.8</fullName>
    </submittedName>
</protein>
<gene>
    <name evidence="3" type="primary">LOC115376130</name>
</gene>
<dbReference type="AlphaFoldDB" id="A0A667XQN6"/>
<keyword evidence="2" id="KW-0812">Transmembrane</keyword>
<feature type="transmembrane region" description="Helical" evidence="2">
    <location>
        <begin position="41"/>
        <end position="60"/>
    </location>
</feature>
<feature type="transmembrane region" description="Helical" evidence="2">
    <location>
        <begin position="103"/>
        <end position="122"/>
    </location>
</feature>
<evidence type="ECO:0000313" key="4">
    <source>
        <dbReference type="Proteomes" id="UP000472263"/>
    </source>
</evidence>
<name>A0A667XQN6_9TELE</name>
<feature type="transmembrane region" description="Helical" evidence="2">
    <location>
        <begin position="72"/>
        <end position="91"/>
    </location>
</feature>
<feature type="compositionally biased region" description="Low complexity" evidence="1">
    <location>
        <begin position="1"/>
        <end position="11"/>
    </location>
</feature>
<keyword evidence="2" id="KW-1133">Transmembrane helix</keyword>
<dbReference type="PANTHER" id="PTHR23320:SF143">
    <property type="entry name" value="MEMBRANE-SPANNING 4-DOMAINS SUBFAMILY A MEMBER 4A-LIKE ISOFORM X1"/>
    <property type="match status" value="1"/>
</dbReference>
<accession>A0A667XQN6</accession>
<evidence type="ECO:0000256" key="2">
    <source>
        <dbReference type="SAM" id="Phobius"/>
    </source>
</evidence>
<reference evidence="3" key="3">
    <citation type="submission" date="2025-09" db="UniProtKB">
        <authorList>
            <consortium name="Ensembl"/>
        </authorList>
    </citation>
    <scope>IDENTIFICATION</scope>
</reference>
<dbReference type="PANTHER" id="PTHR23320">
    <property type="entry name" value="MEMBRANE-SPANNING 4-DOMAINS SUBFAMILY A MS4A -RELATED"/>
    <property type="match status" value="1"/>
</dbReference>
<reference evidence="3" key="2">
    <citation type="submission" date="2025-08" db="UniProtKB">
        <authorList>
            <consortium name="Ensembl"/>
        </authorList>
    </citation>
    <scope>IDENTIFICATION</scope>
</reference>
<sequence length="210" mass="22242">MAAEGAAVEAGSGPDQSPLVSVTFQRDPARKQKYLESEPKALGITQIGLSVFQISVVSVFMARGLDHVSVEIPFIIASLLVIIAGSVAIAAQNLHLPTLKACLGMQIVACSASLFNMLLAVIKLEDHSFSCWYFNEINGTVHFPSLCRQLEDAYSHLCSESILVQAALVAISITLAAYCCKVVNCCSPAPKMPVITVQAPPAPAARTDAV</sequence>
<reference evidence="3" key="1">
    <citation type="submission" date="2019-06" db="EMBL/GenBank/DDBJ databases">
        <authorList>
            <consortium name="Wellcome Sanger Institute Data Sharing"/>
        </authorList>
    </citation>
    <scope>NUCLEOTIDE SEQUENCE [LARGE SCALE GENOMIC DNA]</scope>
</reference>
<dbReference type="Proteomes" id="UP000472263">
    <property type="component" value="Chromosome 18"/>
</dbReference>